<dbReference type="InterPro" id="IPR000540">
    <property type="entry name" value="Flag_MotA_CS"/>
</dbReference>
<evidence type="ECO:0000256" key="6">
    <source>
        <dbReference type="ARBA" id="ARBA00022779"/>
    </source>
</evidence>
<sequence length="254" mass="27853">MDIATLIGIFSAFALVLISIMIGGSLTLFFNIPSIFIVFGGTIGATMIHYPIRDVLSVMNVAKNVFFTRVWSTQEVVDRFVEFANKSRREGILALESELANVDDPFMVKGLQLTVDGMEPDSIKEILETEIEYLEERHRSGAEVLNTMATFFPAMGMIGTLIGLVQMLSSMEDPSTIGPAMAVALLTTFYGAVAANLVCLPMAGKLRKRSQEETLVKEMIISGIVAVANGENPRIIEQKLHSFVPPKARASRFD</sequence>
<evidence type="ECO:0000313" key="12">
    <source>
        <dbReference type="Proteomes" id="UP000298602"/>
    </source>
</evidence>
<feature type="transmembrane region" description="Helical" evidence="9">
    <location>
        <begin position="144"/>
        <end position="165"/>
    </location>
</feature>
<feature type="domain" description="MotA/TolQ/ExbB proton channel" evidence="10">
    <location>
        <begin position="101"/>
        <end position="218"/>
    </location>
</feature>
<keyword evidence="7 9" id="KW-1133">Transmembrane helix</keyword>
<gene>
    <name evidence="11" type="ORF">FDQ92_11320</name>
</gene>
<evidence type="ECO:0000256" key="1">
    <source>
        <dbReference type="ARBA" id="ARBA00004651"/>
    </source>
</evidence>
<feature type="transmembrane region" description="Helical" evidence="9">
    <location>
        <begin position="177"/>
        <end position="200"/>
    </location>
</feature>
<comment type="subcellular location">
    <subcellularLocation>
        <location evidence="1">Cell membrane</location>
        <topology evidence="1">Multi-pass membrane protein</topology>
    </subcellularLocation>
</comment>
<dbReference type="GO" id="GO:0071978">
    <property type="term" value="P:bacterial-type flagellum-dependent swarming motility"/>
    <property type="evidence" value="ECO:0007669"/>
    <property type="project" value="InterPro"/>
</dbReference>
<keyword evidence="8 9" id="KW-0472">Membrane</keyword>
<evidence type="ECO:0000256" key="9">
    <source>
        <dbReference type="SAM" id="Phobius"/>
    </source>
</evidence>
<protein>
    <submittedName>
        <fullName evidence="11">Flagellar motor protein</fullName>
    </submittedName>
</protein>
<keyword evidence="4" id="KW-1003">Cell membrane</keyword>
<dbReference type="InterPro" id="IPR002898">
    <property type="entry name" value="MotA_ExbB_proton_chnl"/>
</dbReference>
<feature type="transmembrane region" description="Helical" evidence="9">
    <location>
        <begin position="32"/>
        <end position="50"/>
    </location>
</feature>
<keyword evidence="3" id="KW-0813">Transport</keyword>
<dbReference type="RefSeq" id="WP_137424993.1">
    <property type="nucleotide sequence ID" value="NZ_CP040098.1"/>
</dbReference>
<keyword evidence="5 9" id="KW-0812">Transmembrane</keyword>
<dbReference type="AlphaFoldDB" id="A0A4P8L474"/>
<dbReference type="GO" id="GO:0005886">
    <property type="term" value="C:plasma membrane"/>
    <property type="evidence" value="ECO:0007669"/>
    <property type="project" value="UniProtKB-SubCell"/>
</dbReference>
<accession>A0A4P8L474</accession>
<dbReference type="KEGG" id="dax:FDQ92_11320"/>
<dbReference type="PANTHER" id="PTHR30433:SF2">
    <property type="entry name" value="MOTILITY PROTEIN A"/>
    <property type="match status" value="1"/>
</dbReference>
<evidence type="ECO:0000256" key="3">
    <source>
        <dbReference type="ARBA" id="ARBA00022448"/>
    </source>
</evidence>
<evidence type="ECO:0000256" key="2">
    <source>
        <dbReference type="ARBA" id="ARBA00008038"/>
    </source>
</evidence>
<keyword evidence="11" id="KW-0966">Cell projection</keyword>
<keyword evidence="6" id="KW-0283">Flagellar rotation</keyword>
<organism evidence="11 12">
    <name type="scientific">Desulfoglaeba alkanexedens ALDC</name>
    <dbReference type="NCBI Taxonomy" id="980445"/>
    <lineage>
        <taxon>Bacteria</taxon>
        <taxon>Pseudomonadati</taxon>
        <taxon>Thermodesulfobacteriota</taxon>
        <taxon>Syntrophobacteria</taxon>
        <taxon>Syntrophobacterales</taxon>
        <taxon>Syntrophobacteraceae</taxon>
        <taxon>Desulfoglaeba</taxon>
    </lineage>
</organism>
<dbReference type="InterPro" id="IPR047055">
    <property type="entry name" value="MotA-like"/>
</dbReference>
<evidence type="ECO:0000256" key="4">
    <source>
        <dbReference type="ARBA" id="ARBA00022475"/>
    </source>
</evidence>
<dbReference type="PANTHER" id="PTHR30433">
    <property type="entry name" value="CHEMOTAXIS PROTEIN MOTA"/>
    <property type="match status" value="1"/>
</dbReference>
<evidence type="ECO:0000259" key="10">
    <source>
        <dbReference type="Pfam" id="PF01618"/>
    </source>
</evidence>
<dbReference type="Pfam" id="PF01618">
    <property type="entry name" value="MotA_ExbB"/>
    <property type="match status" value="1"/>
</dbReference>
<evidence type="ECO:0000256" key="5">
    <source>
        <dbReference type="ARBA" id="ARBA00022692"/>
    </source>
</evidence>
<comment type="similarity">
    <text evidence="2">Belongs to the MotA family.</text>
</comment>
<evidence type="ECO:0000313" key="11">
    <source>
        <dbReference type="EMBL" id="QCQ22709.1"/>
    </source>
</evidence>
<dbReference type="GO" id="GO:0006935">
    <property type="term" value="P:chemotaxis"/>
    <property type="evidence" value="ECO:0007669"/>
    <property type="project" value="InterPro"/>
</dbReference>
<evidence type="ECO:0000256" key="8">
    <source>
        <dbReference type="ARBA" id="ARBA00023136"/>
    </source>
</evidence>
<feature type="transmembrane region" description="Helical" evidence="9">
    <location>
        <begin position="7"/>
        <end position="26"/>
    </location>
</feature>
<reference evidence="11 12" key="2">
    <citation type="submission" date="2019-05" db="EMBL/GenBank/DDBJ databases">
        <authorList>
            <person name="Suflita J.M."/>
            <person name="Marks C.R."/>
        </authorList>
    </citation>
    <scope>NUCLEOTIDE SEQUENCE [LARGE SCALE GENOMIC DNA]</scope>
    <source>
        <strain evidence="11 12">ALDC</strain>
    </source>
</reference>
<proteinExistence type="inferred from homology"/>
<dbReference type="NCBIfam" id="NF006583">
    <property type="entry name" value="PRK09109.1"/>
    <property type="match status" value="1"/>
</dbReference>
<evidence type="ECO:0000256" key="7">
    <source>
        <dbReference type="ARBA" id="ARBA00022989"/>
    </source>
</evidence>
<dbReference type="Proteomes" id="UP000298602">
    <property type="component" value="Chromosome"/>
</dbReference>
<dbReference type="EMBL" id="CP040098">
    <property type="protein sequence ID" value="QCQ22709.1"/>
    <property type="molecule type" value="Genomic_DNA"/>
</dbReference>
<keyword evidence="12" id="KW-1185">Reference proteome</keyword>
<dbReference type="OrthoDB" id="9806929at2"/>
<dbReference type="PROSITE" id="PS01307">
    <property type="entry name" value="MOTA"/>
    <property type="match status" value="1"/>
</dbReference>
<reference evidence="11 12" key="1">
    <citation type="submission" date="2019-05" db="EMBL/GenBank/DDBJ databases">
        <title>The Complete Genome Sequence of the n-alkane-degrading Desulfoglaeba alkanexedens ALDC reveals multiple alkylsuccinate synthase gene clusters.</title>
        <authorList>
            <person name="Callaghan A.V."/>
            <person name="Davidova I.A."/>
            <person name="Duncan K.E."/>
            <person name="Morris B."/>
            <person name="McInerney M.J."/>
        </authorList>
    </citation>
    <scope>NUCLEOTIDE SEQUENCE [LARGE SCALE GENOMIC DNA]</scope>
    <source>
        <strain evidence="11 12">ALDC</strain>
    </source>
</reference>
<keyword evidence="11" id="KW-0282">Flagellum</keyword>
<keyword evidence="11" id="KW-0969">Cilium</keyword>
<name>A0A4P8L474_9BACT</name>